<dbReference type="Pfam" id="PF06299">
    <property type="entry name" value="DUF1045"/>
    <property type="match status" value="1"/>
</dbReference>
<reference evidence="1" key="2">
    <citation type="submission" date="2020-09" db="EMBL/GenBank/DDBJ databases">
        <authorList>
            <person name="Sun Q."/>
            <person name="Sedlacek I."/>
        </authorList>
    </citation>
    <scope>NUCLEOTIDE SEQUENCE</scope>
    <source>
        <strain evidence="1">CCM 7684</strain>
    </source>
</reference>
<proteinExistence type="predicted"/>
<comment type="caution">
    <text evidence="1">The sequence shown here is derived from an EMBL/GenBank/DDBJ whole genome shotgun (WGS) entry which is preliminary data.</text>
</comment>
<accession>A0A8J2YKS3</accession>
<sequence length="234" mass="26110">MRAAIYFTPPRDAALTKLAASWFGRDAFARVQNKAPDPSIAPFITAPSRYGFHATLKAPWRLRPDVSLDEVDQHLASFCAGRRGVMINALSLALLDDFYALVPEQETPALRELERDTLTSFDVFRAPPTPEEIARRRPESLTERQLRYLKAWGYPFVLDEFRFHMTLTNAMRLACDAKRVGAALRSHFASALGAPLLIDGLALFIEPAPGHAFHIHACHRFSGGDDTTPRASHV</sequence>
<protein>
    <recommendedName>
        <fullName evidence="3">DUF1045 domain-containing protein</fullName>
    </recommendedName>
</protein>
<evidence type="ECO:0000313" key="2">
    <source>
        <dbReference type="Proteomes" id="UP000602745"/>
    </source>
</evidence>
<dbReference type="AlphaFoldDB" id="A0A8J2YKS3"/>
<dbReference type="InterPro" id="IPR009389">
    <property type="entry name" value="DUF1045"/>
</dbReference>
<dbReference type="EMBL" id="BMCP01000003">
    <property type="protein sequence ID" value="GGE49328.1"/>
    <property type="molecule type" value="Genomic_DNA"/>
</dbReference>
<gene>
    <name evidence="1" type="ORF">GCM10007276_28080</name>
</gene>
<evidence type="ECO:0000313" key="1">
    <source>
        <dbReference type="EMBL" id="GGE49328.1"/>
    </source>
</evidence>
<dbReference type="PIRSF" id="PIRSF033328">
    <property type="entry name" value="Phest_Mll4975"/>
    <property type="match status" value="1"/>
</dbReference>
<dbReference type="RefSeq" id="WP_188410432.1">
    <property type="nucleotide sequence ID" value="NZ_BMCP01000003.1"/>
</dbReference>
<organism evidence="1 2">
    <name type="scientific">Agaricicola taiwanensis</name>
    <dbReference type="NCBI Taxonomy" id="591372"/>
    <lineage>
        <taxon>Bacteria</taxon>
        <taxon>Pseudomonadati</taxon>
        <taxon>Pseudomonadota</taxon>
        <taxon>Alphaproteobacteria</taxon>
        <taxon>Rhodobacterales</taxon>
        <taxon>Paracoccaceae</taxon>
        <taxon>Agaricicola</taxon>
    </lineage>
</organism>
<evidence type="ECO:0008006" key="3">
    <source>
        <dbReference type="Google" id="ProtNLM"/>
    </source>
</evidence>
<reference evidence="1" key="1">
    <citation type="journal article" date="2014" name="Int. J. Syst. Evol. Microbiol.">
        <title>Complete genome sequence of Corynebacterium casei LMG S-19264T (=DSM 44701T), isolated from a smear-ripened cheese.</title>
        <authorList>
            <consortium name="US DOE Joint Genome Institute (JGI-PGF)"/>
            <person name="Walter F."/>
            <person name="Albersmeier A."/>
            <person name="Kalinowski J."/>
            <person name="Ruckert C."/>
        </authorList>
    </citation>
    <scope>NUCLEOTIDE SEQUENCE</scope>
    <source>
        <strain evidence="1">CCM 7684</strain>
    </source>
</reference>
<dbReference type="Proteomes" id="UP000602745">
    <property type="component" value="Unassembled WGS sequence"/>
</dbReference>
<name>A0A8J2YKS3_9RHOB</name>
<keyword evidence="2" id="KW-1185">Reference proteome</keyword>